<organism evidence="1 2">
    <name type="scientific">Trinickia caryophylli</name>
    <name type="common">Paraburkholderia caryophylli</name>
    <dbReference type="NCBI Taxonomy" id="28094"/>
    <lineage>
        <taxon>Bacteria</taxon>
        <taxon>Pseudomonadati</taxon>
        <taxon>Pseudomonadota</taxon>
        <taxon>Betaproteobacteria</taxon>
        <taxon>Burkholderiales</taxon>
        <taxon>Burkholderiaceae</taxon>
        <taxon>Trinickia</taxon>
    </lineage>
</organism>
<keyword evidence="2" id="KW-1185">Reference proteome</keyword>
<dbReference type="Proteomes" id="UP000192911">
    <property type="component" value="Unassembled WGS sequence"/>
</dbReference>
<dbReference type="AlphaFoldDB" id="A0A1X7FPI9"/>
<evidence type="ECO:0000313" key="1">
    <source>
        <dbReference type="EMBL" id="SMF56193.1"/>
    </source>
</evidence>
<reference evidence="2" key="1">
    <citation type="submission" date="2017-04" db="EMBL/GenBank/DDBJ databases">
        <authorList>
            <person name="Varghese N."/>
            <person name="Submissions S."/>
        </authorList>
    </citation>
    <scope>NUCLEOTIDE SEQUENCE [LARGE SCALE GENOMIC DNA]</scope>
    <source>
        <strain evidence="2">Ballard 720</strain>
    </source>
</reference>
<gene>
    <name evidence="1" type="ORF">SAMN06295900_110126</name>
</gene>
<protein>
    <submittedName>
        <fullName evidence="1">Uncharacterized protein</fullName>
    </submittedName>
</protein>
<accession>A0A1X7FPI9</accession>
<proteinExistence type="predicted"/>
<sequence>MTLSTSDVDFPLPAIREDATAPARPVLPSSWQCTALLHPYSPPPNGDAPPSVPFFQLCVATIGYIEGVVMSAQITGVGDGRTWWYKITPGGTRLSIDRGRTWRNVDMGWTLPSTKWLADAAVWFTTSNINWMAAQEVDWWKQPVPNSRATTWMWFNSQGESAGLPFRMMYGAPPASPYKGDPRQLAVFQNFSFIYFPSFRATATPDVDTWSPPDIPGFQFGNPENYKLVVWNEHFQMSSLMTPIDSTSFPLPTFVRYQWAADDRYKVVTDRAQCTQMSYSYNHQAGIDTQVALLYGVAPSGIDAPPFAGNGYIYNSKGGEITKCQNIGLGQQPPDWARIPGVKGTIHAVVTNHPTLCPNEVVTIISVLFPPTAEYPQGRYLWTWYSPFPGSDGTHSRPVTFMESAAEIDVGTSLALADYFAYGEFSGSINPAVFALPLLCKTQQPLAQARRPIS</sequence>
<dbReference type="EMBL" id="FXAH01000010">
    <property type="protein sequence ID" value="SMF56193.1"/>
    <property type="molecule type" value="Genomic_DNA"/>
</dbReference>
<dbReference type="GeneID" id="95553445"/>
<dbReference type="OrthoDB" id="118689at2"/>
<evidence type="ECO:0000313" key="2">
    <source>
        <dbReference type="Proteomes" id="UP000192911"/>
    </source>
</evidence>
<name>A0A1X7FPI9_TRICW</name>
<dbReference type="RefSeq" id="WP_085228855.1">
    <property type="nucleotide sequence ID" value="NZ_BSQD01000007.1"/>
</dbReference>